<keyword evidence="5" id="KW-0677">Repeat</keyword>
<comment type="caution">
    <text evidence="8">Lacks conserved residue(s) required for the propagation of feature annotation.</text>
</comment>
<dbReference type="GO" id="GO:0006915">
    <property type="term" value="P:apoptotic process"/>
    <property type="evidence" value="ECO:0007669"/>
    <property type="project" value="UniProtKB-KW"/>
</dbReference>
<protein>
    <recommendedName>
        <fullName evidence="9">TNFR-Cys domain-containing protein</fullName>
    </recommendedName>
</protein>
<evidence type="ECO:0000256" key="2">
    <source>
        <dbReference type="ARBA" id="ARBA00022525"/>
    </source>
</evidence>
<feature type="disulfide bond" evidence="8">
    <location>
        <begin position="154"/>
        <end position="172"/>
    </location>
</feature>
<dbReference type="Proteomes" id="UP001221898">
    <property type="component" value="Unassembled WGS sequence"/>
</dbReference>
<keyword evidence="2" id="KW-0964">Secreted</keyword>
<evidence type="ECO:0000256" key="7">
    <source>
        <dbReference type="ARBA" id="ARBA00023180"/>
    </source>
</evidence>
<dbReference type="PANTHER" id="PTHR23097">
    <property type="entry name" value="TUMOR NECROSIS FACTOR RECEPTOR SUPERFAMILY MEMBER"/>
    <property type="match status" value="1"/>
</dbReference>
<evidence type="ECO:0000256" key="5">
    <source>
        <dbReference type="ARBA" id="ARBA00022737"/>
    </source>
</evidence>
<dbReference type="InterPro" id="IPR052459">
    <property type="entry name" value="TNFRSF_decoy_receptor"/>
</dbReference>
<keyword evidence="4" id="KW-0732">Signal</keyword>
<dbReference type="AlphaFoldDB" id="A0AAD7SDL5"/>
<accession>A0AAD7SDL5</accession>
<evidence type="ECO:0000313" key="10">
    <source>
        <dbReference type="EMBL" id="KAJ8400599.1"/>
    </source>
</evidence>
<dbReference type="PROSITE" id="PS50050">
    <property type="entry name" value="TNFR_NGFR_2"/>
    <property type="match status" value="1"/>
</dbReference>
<evidence type="ECO:0000256" key="4">
    <source>
        <dbReference type="ARBA" id="ARBA00022729"/>
    </source>
</evidence>
<keyword evidence="7" id="KW-0325">Glycoprotein</keyword>
<evidence type="ECO:0000256" key="1">
    <source>
        <dbReference type="ARBA" id="ARBA00004613"/>
    </source>
</evidence>
<dbReference type="GO" id="GO:0005576">
    <property type="term" value="C:extracellular region"/>
    <property type="evidence" value="ECO:0007669"/>
    <property type="project" value="UniProtKB-SubCell"/>
</dbReference>
<proteinExistence type="predicted"/>
<sequence>MTQLRVTFIFGSLYNTYPVRLYTIKTDIGNEMRKIIACVLHLVVVLLNNCHQLTAETYQREDDLTGDSVTCEKCAPGTYLVSHCTKDRRTVCAACPHLHYTQVWNYVERCEYCNAFCTEDQYEKVKCHPKGNRVCECKTGYYQNEDFCVKHSACPPGEGVSQNGTADTDVECMQCPDGSYSSEHSSTKACQKYSECVDGEREIPGDKMQDSFCTACKNAGTLEDQIVCDRAVLEFVVQYVLPPRKHRRLENTVKRATKDNSDLRHQLIILQKSRGDQLFVNVMLEILQSARLPRLQRKVEKWFLKMQTN</sequence>
<reference evidence="10" key="1">
    <citation type="journal article" date="2023" name="Science">
        <title>Genome structures resolve the early diversification of teleost fishes.</title>
        <authorList>
            <person name="Parey E."/>
            <person name="Louis A."/>
            <person name="Montfort J."/>
            <person name="Bouchez O."/>
            <person name="Roques C."/>
            <person name="Iampietro C."/>
            <person name="Lluch J."/>
            <person name="Castinel A."/>
            <person name="Donnadieu C."/>
            <person name="Desvignes T."/>
            <person name="Floi Bucao C."/>
            <person name="Jouanno E."/>
            <person name="Wen M."/>
            <person name="Mejri S."/>
            <person name="Dirks R."/>
            <person name="Jansen H."/>
            <person name="Henkel C."/>
            <person name="Chen W.J."/>
            <person name="Zahm M."/>
            <person name="Cabau C."/>
            <person name="Klopp C."/>
            <person name="Thompson A.W."/>
            <person name="Robinson-Rechavi M."/>
            <person name="Braasch I."/>
            <person name="Lecointre G."/>
            <person name="Bobe J."/>
            <person name="Postlethwait J.H."/>
            <person name="Berthelot C."/>
            <person name="Roest Crollius H."/>
            <person name="Guiguen Y."/>
        </authorList>
    </citation>
    <scope>NUCLEOTIDE SEQUENCE</scope>
    <source>
        <strain evidence="10">NC1722</strain>
    </source>
</reference>
<dbReference type="SUPFAM" id="SSF57586">
    <property type="entry name" value="TNF receptor-like"/>
    <property type="match status" value="2"/>
</dbReference>
<evidence type="ECO:0000256" key="6">
    <source>
        <dbReference type="ARBA" id="ARBA00023157"/>
    </source>
</evidence>
<name>A0AAD7SDL5_9TELE</name>
<dbReference type="InterPro" id="IPR001368">
    <property type="entry name" value="TNFR/NGFR_Cys_rich_reg"/>
</dbReference>
<evidence type="ECO:0000259" key="9">
    <source>
        <dbReference type="PROSITE" id="PS50050"/>
    </source>
</evidence>
<keyword evidence="6 8" id="KW-1015">Disulfide bond</keyword>
<gene>
    <name evidence="10" type="ORF">AAFF_G00393680</name>
</gene>
<feature type="domain" description="TNFR-Cys" evidence="9">
    <location>
        <begin position="136"/>
        <end position="172"/>
    </location>
</feature>
<comment type="subcellular location">
    <subcellularLocation>
        <location evidence="1">Secreted</location>
    </subcellularLocation>
</comment>
<evidence type="ECO:0000256" key="8">
    <source>
        <dbReference type="PROSITE-ProRule" id="PRU00206"/>
    </source>
</evidence>
<keyword evidence="3" id="KW-0053">Apoptosis</keyword>
<comment type="caution">
    <text evidence="10">The sequence shown here is derived from an EMBL/GenBank/DDBJ whole genome shotgun (WGS) entry which is preliminary data.</text>
</comment>
<dbReference type="PANTHER" id="PTHR23097:SF116">
    <property type="entry name" value="TUMOR NECROSIS FACTOR RECEPTOR SUPERFAMILY MEMBER 6B"/>
    <property type="match status" value="1"/>
</dbReference>
<evidence type="ECO:0000313" key="11">
    <source>
        <dbReference type="Proteomes" id="UP001221898"/>
    </source>
</evidence>
<dbReference type="Gene3D" id="2.10.50.10">
    <property type="entry name" value="Tumor Necrosis Factor Receptor, subunit A, domain 2"/>
    <property type="match status" value="2"/>
</dbReference>
<dbReference type="SMART" id="SM00208">
    <property type="entry name" value="TNFR"/>
    <property type="match status" value="4"/>
</dbReference>
<organism evidence="10 11">
    <name type="scientific">Aldrovandia affinis</name>
    <dbReference type="NCBI Taxonomy" id="143900"/>
    <lineage>
        <taxon>Eukaryota</taxon>
        <taxon>Metazoa</taxon>
        <taxon>Chordata</taxon>
        <taxon>Craniata</taxon>
        <taxon>Vertebrata</taxon>
        <taxon>Euteleostomi</taxon>
        <taxon>Actinopterygii</taxon>
        <taxon>Neopterygii</taxon>
        <taxon>Teleostei</taxon>
        <taxon>Notacanthiformes</taxon>
        <taxon>Halosauridae</taxon>
        <taxon>Aldrovandia</taxon>
    </lineage>
</organism>
<dbReference type="Pfam" id="PF00020">
    <property type="entry name" value="TNFR_c6"/>
    <property type="match status" value="2"/>
</dbReference>
<feature type="repeat" description="TNFR-Cys" evidence="8">
    <location>
        <begin position="136"/>
        <end position="172"/>
    </location>
</feature>
<dbReference type="EMBL" id="JAINUG010000075">
    <property type="protein sequence ID" value="KAJ8400599.1"/>
    <property type="molecule type" value="Genomic_DNA"/>
</dbReference>
<keyword evidence="11" id="KW-1185">Reference proteome</keyword>
<evidence type="ECO:0000256" key="3">
    <source>
        <dbReference type="ARBA" id="ARBA00022703"/>
    </source>
</evidence>